<dbReference type="RefSeq" id="WP_014585870.1">
    <property type="nucleotide sequence ID" value="NC_017527.1"/>
</dbReference>
<evidence type="ECO:0000313" key="2">
    <source>
        <dbReference type="Proteomes" id="UP000005877"/>
    </source>
</evidence>
<protein>
    <submittedName>
        <fullName evidence="1">Uncharacterized protein</fullName>
    </submittedName>
</protein>
<dbReference type="EMBL" id="CP003117">
    <property type="protein sequence ID" value="AET63685.1"/>
    <property type="molecule type" value="Genomic_DNA"/>
</dbReference>
<dbReference type="Proteomes" id="UP000005877">
    <property type="component" value="Chromosome"/>
</dbReference>
<dbReference type="KEGG" id="mhi:Mhar_0298"/>
<evidence type="ECO:0000313" key="1">
    <source>
        <dbReference type="EMBL" id="AET63685.1"/>
    </source>
</evidence>
<dbReference type="AlphaFoldDB" id="G7WLU2"/>
<organism evidence="1 2">
    <name type="scientific">Methanothrix harundinacea (strain 6Ac)</name>
    <name type="common">Methanosaeta harundinacea</name>
    <dbReference type="NCBI Taxonomy" id="1110509"/>
    <lineage>
        <taxon>Archaea</taxon>
        <taxon>Methanobacteriati</taxon>
        <taxon>Methanobacteriota</taxon>
        <taxon>Stenosarchaea group</taxon>
        <taxon>Methanomicrobia</taxon>
        <taxon>Methanotrichales</taxon>
        <taxon>Methanotrichaceae</taxon>
        <taxon>Methanothrix</taxon>
    </lineage>
</organism>
<name>G7WLU2_METH6</name>
<dbReference type="PATRIC" id="fig|1110509.7.peg.340"/>
<accession>G7WLU2</accession>
<dbReference type="HOGENOM" id="CLU_2911511_0_0_2"/>
<reference evidence="1 2" key="1">
    <citation type="journal article" date="2012" name="PLoS ONE">
        <title>The genome characteristics and predicted function of methyl-group oxidation pathway in the obligate aceticlastic methanogens, Methanosaeta spp.</title>
        <authorList>
            <person name="Zhu J."/>
            <person name="Zheng H."/>
            <person name="Ai G."/>
            <person name="Zhang G."/>
            <person name="Liu D."/>
            <person name="Liu X."/>
            <person name="Dong X."/>
        </authorList>
    </citation>
    <scope>NUCLEOTIDE SEQUENCE [LARGE SCALE GENOMIC DNA]</scope>
    <source>
        <strain evidence="1 2">6Ac</strain>
    </source>
</reference>
<proteinExistence type="predicted"/>
<keyword evidence="2" id="KW-1185">Reference proteome</keyword>
<sequence length="61" mass="7090">MSTAIQVDEGVKKRLRLFGREGESCVEILNRRMDSLEELGVEAIVEARWLKLCGRWGRRSR</sequence>
<dbReference type="GeneID" id="12509467"/>
<gene>
    <name evidence="1" type="ordered locus">Mhar_0298</name>
</gene>